<keyword evidence="7" id="KW-1185">Reference proteome</keyword>
<evidence type="ECO:0000313" key="6">
    <source>
        <dbReference type="EMBL" id="GKU90984.1"/>
    </source>
</evidence>
<feature type="signal peptide" evidence="4">
    <location>
        <begin position="1"/>
        <end position="19"/>
    </location>
</feature>
<keyword evidence="3" id="KW-0325">Glycoprotein</keyword>
<evidence type="ECO:0000256" key="4">
    <source>
        <dbReference type="SAM" id="SignalP"/>
    </source>
</evidence>
<dbReference type="SMART" id="SM00108">
    <property type="entry name" value="B_lectin"/>
    <property type="match status" value="1"/>
</dbReference>
<protein>
    <recommendedName>
        <fullName evidence="5">Bulb-type lectin domain-containing protein</fullName>
    </recommendedName>
</protein>
<evidence type="ECO:0000313" key="7">
    <source>
        <dbReference type="Proteomes" id="UP001054252"/>
    </source>
</evidence>
<evidence type="ECO:0000256" key="3">
    <source>
        <dbReference type="ARBA" id="ARBA00023180"/>
    </source>
</evidence>
<dbReference type="InterPro" id="IPR036426">
    <property type="entry name" value="Bulb-type_lectin_dom_sf"/>
</dbReference>
<gene>
    <name evidence="6" type="ORF">SLEP1_g4915</name>
</gene>
<organism evidence="6 7">
    <name type="scientific">Rubroshorea leprosula</name>
    <dbReference type="NCBI Taxonomy" id="152421"/>
    <lineage>
        <taxon>Eukaryota</taxon>
        <taxon>Viridiplantae</taxon>
        <taxon>Streptophyta</taxon>
        <taxon>Embryophyta</taxon>
        <taxon>Tracheophyta</taxon>
        <taxon>Spermatophyta</taxon>
        <taxon>Magnoliopsida</taxon>
        <taxon>eudicotyledons</taxon>
        <taxon>Gunneridae</taxon>
        <taxon>Pentapetalae</taxon>
        <taxon>rosids</taxon>
        <taxon>malvids</taxon>
        <taxon>Malvales</taxon>
        <taxon>Dipterocarpaceae</taxon>
        <taxon>Rubroshorea</taxon>
    </lineage>
</organism>
<dbReference type="SUPFAM" id="SSF51110">
    <property type="entry name" value="alpha-D-mannose-specific plant lectins"/>
    <property type="match status" value="1"/>
</dbReference>
<dbReference type="Gene3D" id="2.90.10.10">
    <property type="entry name" value="Bulb-type lectin domain"/>
    <property type="match status" value="1"/>
</dbReference>
<dbReference type="Proteomes" id="UP001054252">
    <property type="component" value="Unassembled WGS sequence"/>
</dbReference>
<evidence type="ECO:0000256" key="1">
    <source>
        <dbReference type="ARBA" id="ARBA00022729"/>
    </source>
</evidence>
<dbReference type="InterPro" id="IPR001480">
    <property type="entry name" value="Bulb-type_lectin_dom"/>
</dbReference>
<sequence length="276" mass="31569">MSFVSVLFFVSISPFIALASVPLSKTFKCVNEGEFDFYKAEYNANYRTVRPFSAPFMLCFYNTIPDAFTLGLLMGFTSTESLSLWVWDANLGNPVREKATLTFGQDGNLVLADSDGGIAWQKNTANKKVSQASNYYQMVTWCSMTPKYAWRDVYGPLEVKFNSERETHNEGYAYDINLEYQSTGSTGTVFLLNRPKYNATLSLLRLWPDGNLRVHTFYQHVMWGAWEETLTLFSRDSMWENECQLPERCGKFGLCEDNQCVACLSPKGVNWLEQRL</sequence>
<name>A0AAV5I0R7_9ROSI</name>
<accession>A0AAV5I0R7</accession>
<comment type="caution">
    <text evidence="6">The sequence shown here is derived from an EMBL/GenBank/DDBJ whole genome shotgun (WGS) entry which is preliminary data.</text>
</comment>
<keyword evidence="1 4" id="KW-0732">Signal</keyword>
<feature type="chain" id="PRO_5043820256" description="Bulb-type lectin domain-containing protein" evidence="4">
    <location>
        <begin position="20"/>
        <end position="276"/>
    </location>
</feature>
<keyword evidence="2" id="KW-1015">Disulfide bond</keyword>
<reference evidence="6 7" key="1">
    <citation type="journal article" date="2021" name="Commun. Biol.">
        <title>The genome of Shorea leprosula (Dipterocarpaceae) highlights the ecological relevance of drought in aseasonal tropical rainforests.</title>
        <authorList>
            <person name="Ng K.K.S."/>
            <person name="Kobayashi M.J."/>
            <person name="Fawcett J.A."/>
            <person name="Hatakeyama M."/>
            <person name="Paape T."/>
            <person name="Ng C.H."/>
            <person name="Ang C.C."/>
            <person name="Tnah L.H."/>
            <person name="Lee C.T."/>
            <person name="Nishiyama T."/>
            <person name="Sese J."/>
            <person name="O'Brien M.J."/>
            <person name="Copetti D."/>
            <person name="Mohd Noor M.I."/>
            <person name="Ong R.C."/>
            <person name="Putra M."/>
            <person name="Sireger I.Z."/>
            <person name="Indrioko S."/>
            <person name="Kosugi Y."/>
            <person name="Izuno A."/>
            <person name="Isagi Y."/>
            <person name="Lee S.L."/>
            <person name="Shimizu K.K."/>
        </authorList>
    </citation>
    <scope>NUCLEOTIDE SEQUENCE [LARGE SCALE GENOMIC DNA]</scope>
    <source>
        <strain evidence="6">214</strain>
    </source>
</reference>
<evidence type="ECO:0000256" key="2">
    <source>
        <dbReference type="ARBA" id="ARBA00023157"/>
    </source>
</evidence>
<feature type="domain" description="Bulb-type lectin" evidence="5">
    <location>
        <begin position="40"/>
        <end position="147"/>
    </location>
</feature>
<proteinExistence type="predicted"/>
<dbReference type="EMBL" id="BPVZ01000004">
    <property type="protein sequence ID" value="GKU90984.1"/>
    <property type="molecule type" value="Genomic_DNA"/>
</dbReference>
<evidence type="ECO:0000259" key="5">
    <source>
        <dbReference type="SMART" id="SM00108"/>
    </source>
</evidence>
<dbReference type="AlphaFoldDB" id="A0AAV5I0R7"/>